<dbReference type="EMBL" id="JBEGDP010000001">
    <property type="protein sequence ID" value="MEQ7845821.1"/>
    <property type="molecule type" value="Genomic_DNA"/>
</dbReference>
<reference evidence="1 2" key="1">
    <citation type="submission" date="2024-02" db="EMBL/GenBank/DDBJ databases">
        <title>Full genome sequence of Nocardioides kribbensis.</title>
        <authorList>
            <person name="Poletto B.L."/>
            <person name="Silva G."/>
            <person name="Galante D."/>
            <person name="Campos K.R."/>
            <person name="Santos M.B.N."/>
            <person name="Sacchi C.T."/>
        </authorList>
    </citation>
    <scope>NUCLEOTIDE SEQUENCE [LARGE SCALE GENOMIC DNA]</scope>
    <source>
        <strain evidence="1 2">O4R</strain>
    </source>
</reference>
<comment type="caution">
    <text evidence="1">The sequence shown here is derived from an EMBL/GenBank/DDBJ whole genome shotgun (WGS) entry which is preliminary data.</text>
</comment>
<keyword evidence="2" id="KW-1185">Reference proteome</keyword>
<name>A0ABV1NTJ9_9ACTN</name>
<gene>
    <name evidence="1" type="ORF">V6R90_00925</name>
</gene>
<organism evidence="1 2">
    <name type="scientific">Nocardioides kribbensis</name>
    <dbReference type="NCBI Taxonomy" id="305517"/>
    <lineage>
        <taxon>Bacteria</taxon>
        <taxon>Bacillati</taxon>
        <taxon>Actinomycetota</taxon>
        <taxon>Actinomycetes</taxon>
        <taxon>Propionibacteriales</taxon>
        <taxon>Nocardioidaceae</taxon>
        <taxon>Nocardioides</taxon>
    </lineage>
</organism>
<dbReference type="InterPro" id="IPR049886">
    <property type="entry name" value="CFI_box_CTERM_dom"/>
</dbReference>
<evidence type="ECO:0000313" key="1">
    <source>
        <dbReference type="EMBL" id="MEQ7845821.1"/>
    </source>
</evidence>
<protein>
    <submittedName>
        <fullName evidence="1">CFI-box-CTERM domain-containing protein</fullName>
    </submittedName>
</protein>
<evidence type="ECO:0000313" key="2">
    <source>
        <dbReference type="Proteomes" id="UP001482520"/>
    </source>
</evidence>
<accession>A0ABV1NTJ9</accession>
<sequence length="296" mass="32692">MVQIIAWPNFGEPGKARRVEPSRLVQAQLVLDGEPFFDRPALKSMVERQVTTLGMQPIALAIGVIVAGYVECAQRVAAGDMCGAFNTLFTMESAEDRLMELVPKGSDQGPWASVVLLAGQYNQLATGDTFEAAHKADLVKSLTDDLKAIGTARARVKRDDGGDVMERRRREIRLETLDRVEKDVRLLLAATEELEPATWQKETVSSSRSESKSDAGGCYIATAVYGSYDSPSVLVLRHWRDRCLSRSAPGRAFIDAYYAVSPRLARSVGSSRWLSRSIRFALDRFVNVLSDRGYEG</sequence>
<dbReference type="RefSeq" id="WP_349803515.1">
    <property type="nucleotide sequence ID" value="NZ_JBEGDP010000001.1"/>
</dbReference>
<dbReference type="NCBIfam" id="NF041770">
    <property type="entry name" value="CFI_box_CTERM"/>
    <property type="match status" value="1"/>
</dbReference>
<dbReference type="Proteomes" id="UP001482520">
    <property type="component" value="Unassembled WGS sequence"/>
</dbReference>
<proteinExistence type="predicted"/>